<evidence type="ECO:0000256" key="4">
    <source>
        <dbReference type="SAM" id="MobiDB-lite"/>
    </source>
</evidence>
<feature type="region of interest" description="Disordered" evidence="4">
    <location>
        <begin position="64"/>
        <end position="113"/>
    </location>
</feature>
<dbReference type="EMBL" id="JAOPHQ010005163">
    <property type="protein sequence ID" value="KAK0136396.1"/>
    <property type="molecule type" value="Genomic_DNA"/>
</dbReference>
<reference evidence="5" key="1">
    <citation type="journal article" date="2023" name="Front. Mar. Sci.">
        <title>A new Merluccius polli reference genome to investigate the effects of global change in West African waters.</title>
        <authorList>
            <person name="Mateo J.L."/>
            <person name="Blanco-Fernandez C."/>
            <person name="Garcia-Vazquez E."/>
            <person name="Machado-Schiaffino G."/>
        </authorList>
    </citation>
    <scope>NUCLEOTIDE SEQUENCE</scope>
    <source>
        <strain evidence="5">C29</strain>
        <tissue evidence="5">Fin</tissue>
    </source>
</reference>
<accession>A0AA47NS58</accession>
<feature type="region of interest" description="Disordered" evidence="4">
    <location>
        <begin position="295"/>
        <end position="320"/>
    </location>
</feature>
<dbReference type="PANTHER" id="PTHR21501:SF4">
    <property type="entry name" value="PROTEIN FAM161B"/>
    <property type="match status" value="1"/>
</dbReference>
<proteinExistence type="inferred from homology"/>
<protein>
    <submittedName>
        <fullName evidence="5">Protein FAM161B</fullName>
    </submittedName>
</protein>
<dbReference type="Pfam" id="PF10595">
    <property type="entry name" value="FAM161A_B"/>
    <property type="match status" value="2"/>
</dbReference>
<evidence type="ECO:0000313" key="5">
    <source>
        <dbReference type="EMBL" id="KAK0136396.1"/>
    </source>
</evidence>
<keyword evidence="6" id="KW-1185">Reference proteome</keyword>
<dbReference type="GO" id="GO:0005929">
    <property type="term" value="C:cilium"/>
    <property type="evidence" value="ECO:0007669"/>
    <property type="project" value="TreeGrafter"/>
</dbReference>
<comment type="caution">
    <text evidence="5">The sequence shown here is derived from an EMBL/GenBank/DDBJ whole genome shotgun (WGS) entry which is preliminary data.</text>
</comment>
<dbReference type="InterPro" id="IPR051655">
    <property type="entry name" value="FAM161"/>
</dbReference>
<evidence type="ECO:0000256" key="2">
    <source>
        <dbReference type="ARBA" id="ARBA00023054"/>
    </source>
</evidence>
<feature type="coiled-coil region" evidence="3">
    <location>
        <begin position="482"/>
        <end position="509"/>
    </location>
</feature>
<gene>
    <name evidence="5" type="primary">FAM161B</name>
    <name evidence="5" type="ORF">N1851_027712</name>
</gene>
<dbReference type="GO" id="GO:0044782">
    <property type="term" value="P:cilium organization"/>
    <property type="evidence" value="ECO:0007669"/>
    <property type="project" value="TreeGrafter"/>
</dbReference>
<dbReference type="InterPro" id="IPR019579">
    <property type="entry name" value="FAM161A/B"/>
</dbReference>
<keyword evidence="2 3" id="KW-0175">Coiled coil</keyword>
<feature type="compositionally biased region" description="Polar residues" evidence="4">
    <location>
        <begin position="71"/>
        <end position="81"/>
    </location>
</feature>
<organism evidence="5 6">
    <name type="scientific">Merluccius polli</name>
    <name type="common">Benguela hake</name>
    <name type="synonym">Merluccius cadenati</name>
    <dbReference type="NCBI Taxonomy" id="89951"/>
    <lineage>
        <taxon>Eukaryota</taxon>
        <taxon>Metazoa</taxon>
        <taxon>Chordata</taxon>
        <taxon>Craniata</taxon>
        <taxon>Vertebrata</taxon>
        <taxon>Euteleostomi</taxon>
        <taxon>Actinopterygii</taxon>
        <taxon>Neopterygii</taxon>
        <taxon>Teleostei</taxon>
        <taxon>Neoteleostei</taxon>
        <taxon>Acanthomorphata</taxon>
        <taxon>Zeiogadaria</taxon>
        <taxon>Gadariae</taxon>
        <taxon>Gadiformes</taxon>
        <taxon>Gadoidei</taxon>
        <taxon>Merlucciidae</taxon>
        <taxon>Merluccius</taxon>
    </lineage>
</organism>
<dbReference type="GO" id="GO:0005856">
    <property type="term" value="C:cytoskeleton"/>
    <property type="evidence" value="ECO:0007669"/>
    <property type="project" value="UniProtKB-ARBA"/>
</dbReference>
<dbReference type="PANTHER" id="PTHR21501">
    <property type="entry name" value="PROTEIN FAM-161"/>
    <property type="match status" value="1"/>
</dbReference>
<comment type="similarity">
    <text evidence="1">Belongs to the FAM161 family.</text>
</comment>
<sequence length="551" mass="62892">MPRKSITTSKLEAMLVEGLKADQHFQEQLKALTDAQLKQLWETERTRCEELEKRIHRDSLLSTDKEDKSGENLNVDTVFNPSSLRRSRSTSALVSGKGPSGDDQPLQRPSLSSPAWVTFLTGTTRSGAHDPIQRTPQSIMQPSYVHKELESEAECQKQFRAFPVPTHVSLPLYQQMTQLRETRRKQCLVQRKDFLLSTQKPFSFQERERERREKLVEMLSHVTQDQTSKQPKQTASTVKTAACVEDVKEPVVLTASTVAVKTAACVGEVKAPVVSHPGKDKERCKKVNIHPNRVTIKSSTAPNKTGNTQASSSKPRCSEHTKKQMLGFLDEKPSFKPRISQQVPDFSTRHKAFQTEVLRKAERKDSTKCQPFHLRTSALSLRQSTAKPANSQEPKVSNHLRKSKSFGCLTSLSTETLPTYISDATRKRGVAIRKTLEMKESKKGESAEWMRSFQMRSQAMQKTVAIRAKVTDPHSSLKDVYHEQLQRHREADQQRVKEYTKELRDMKERVTQRPYLFERVKQKHAKAQVEQTYRKKLQEAGLNERFVEAAS</sequence>
<evidence type="ECO:0000313" key="6">
    <source>
        <dbReference type="Proteomes" id="UP001174136"/>
    </source>
</evidence>
<evidence type="ECO:0000256" key="1">
    <source>
        <dbReference type="ARBA" id="ARBA00006663"/>
    </source>
</evidence>
<name>A0AA47NS58_MERPO</name>
<dbReference type="AlphaFoldDB" id="A0AA47NS58"/>
<dbReference type="Proteomes" id="UP001174136">
    <property type="component" value="Unassembled WGS sequence"/>
</dbReference>
<evidence type="ECO:0000256" key="3">
    <source>
        <dbReference type="SAM" id="Coils"/>
    </source>
</evidence>
<feature type="compositionally biased region" description="Polar residues" evidence="4">
    <location>
        <begin position="295"/>
        <end position="315"/>
    </location>
</feature>